<accession>A0A347ZTB7</accession>
<evidence type="ECO:0000313" key="7">
    <source>
        <dbReference type="Proteomes" id="UP000256388"/>
    </source>
</evidence>
<dbReference type="SUPFAM" id="SSF52172">
    <property type="entry name" value="CheY-like"/>
    <property type="match status" value="1"/>
</dbReference>
<keyword evidence="7" id="KW-1185">Reference proteome</keyword>
<dbReference type="PROSITE" id="PS50110">
    <property type="entry name" value="RESPONSE_REGULATORY"/>
    <property type="match status" value="1"/>
</dbReference>
<dbReference type="InterPro" id="IPR058245">
    <property type="entry name" value="NreC/VraR/RcsB-like_REC"/>
</dbReference>
<dbReference type="InterPro" id="IPR001789">
    <property type="entry name" value="Sig_transdc_resp-reg_receiver"/>
</dbReference>
<dbReference type="PROSITE" id="PS00622">
    <property type="entry name" value="HTH_LUXR_1"/>
    <property type="match status" value="1"/>
</dbReference>
<gene>
    <name evidence="6" type="ORF">DFR64_0745</name>
</gene>
<dbReference type="Pfam" id="PF00196">
    <property type="entry name" value="GerE"/>
    <property type="match status" value="1"/>
</dbReference>
<evidence type="ECO:0000256" key="1">
    <source>
        <dbReference type="ARBA" id="ARBA00022553"/>
    </source>
</evidence>
<dbReference type="SMART" id="SM00421">
    <property type="entry name" value="HTH_LUXR"/>
    <property type="match status" value="1"/>
</dbReference>
<evidence type="ECO:0000259" key="5">
    <source>
        <dbReference type="PROSITE" id="PS50110"/>
    </source>
</evidence>
<dbReference type="InterPro" id="IPR011006">
    <property type="entry name" value="CheY-like_superfamily"/>
</dbReference>
<dbReference type="InterPro" id="IPR000792">
    <property type="entry name" value="Tscrpt_reg_LuxR_C"/>
</dbReference>
<comment type="caution">
    <text evidence="6">The sequence shown here is derived from an EMBL/GenBank/DDBJ whole genome shotgun (WGS) entry which is preliminary data.</text>
</comment>
<dbReference type="SUPFAM" id="SSF46894">
    <property type="entry name" value="C-terminal effector domain of the bipartite response regulators"/>
    <property type="match status" value="1"/>
</dbReference>
<feature type="modified residue" description="4-aspartylphosphate" evidence="3">
    <location>
        <position position="55"/>
    </location>
</feature>
<reference evidence="6 7" key="1">
    <citation type="submission" date="2018-08" db="EMBL/GenBank/DDBJ databases">
        <title>Genomic Encyclopedia of Type Strains, Phase IV (KMG-IV): sequencing the most valuable type-strain genomes for metagenomic binning, comparative biology and taxonomic classification.</title>
        <authorList>
            <person name="Goeker M."/>
        </authorList>
    </citation>
    <scope>NUCLEOTIDE SEQUENCE [LARGE SCALE GENOMIC DNA]</scope>
    <source>
        <strain evidence="6 7">DSM 23923</strain>
    </source>
</reference>
<sequence length="216" mass="23906">MKIRIIIVDDHEIVRIGMRSLLEQYPQYEVVAEAGNAKEAVEQVQTFNPDIVLMDIRLPGKSGIDACEEIKQILPDTKVIMLTSYAEDEMLFSAIKAGASGYVLKQIDSEGLIKSLEAVSRGEASLDPAVTQRVFQEVRKAVKEEEAASFVNLSQQEKMVLKLVSEGKTNREIAQALYLGEGTVRNYVSSILSKLGVSNRAEAAAYAVEHNLKEYL</sequence>
<evidence type="ECO:0000256" key="2">
    <source>
        <dbReference type="ARBA" id="ARBA00023125"/>
    </source>
</evidence>
<protein>
    <submittedName>
        <fullName evidence="6">LuxR family two component transcriptional regulator</fullName>
    </submittedName>
</protein>
<dbReference type="CDD" id="cd06170">
    <property type="entry name" value="LuxR_C_like"/>
    <property type="match status" value="1"/>
</dbReference>
<dbReference type="InterPro" id="IPR016032">
    <property type="entry name" value="Sig_transdc_resp-reg_C-effctor"/>
</dbReference>
<dbReference type="PRINTS" id="PR00038">
    <property type="entry name" value="HTHLUXR"/>
</dbReference>
<dbReference type="CDD" id="cd17535">
    <property type="entry name" value="REC_NarL-like"/>
    <property type="match status" value="1"/>
</dbReference>
<dbReference type="RefSeq" id="WP_116224029.1">
    <property type="nucleotide sequence ID" value="NZ_AP018437.1"/>
</dbReference>
<dbReference type="AlphaFoldDB" id="A0A347ZTB7"/>
<organism evidence="6 7">
    <name type="scientific">Pelolinea submarina</name>
    <dbReference type="NCBI Taxonomy" id="913107"/>
    <lineage>
        <taxon>Bacteria</taxon>
        <taxon>Bacillati</taxon>
        <taxon>Chloroflexota</taxon>
        <taxon>Anaerolineae</taxon>
        <taxon>Anaerolineales</taxon>
        <taxon>Anaerolineaceae</taxon>
        <taxon>Pelolinea</taxon>
    </lineage>
</organism>
<proteinExistence type="predicted"/>
<name>A0A347ZTB7_9CHLR</name>
<evidence type="ECO:0000259" key="4">
    <source>
        <dbReference type="PROSITE" id="PS50043"/>
    </source>
</evidence>
<dbReference type="GO" id="GO:0006355">
    <property type="term" value="P:regulation of DNA-templated transcription"/>
    <property type="evidence" value="ECO:0007669"/>
    <property type="project" value="InterPro"/>
</dbReference>
<dbReference type="Proteomes" id="UP000256388">
    <property type="component" value="Unassembled WGS sequence"/>
</dbReference>
<dbReference type="Pfam" id="PF00072">
    <property type="entry name" value="Response_reg"/>
    <property type="match status" value="1"/>
</dbReference>
<dbReference type="PANTHER" id="PTHR43214">
    <property type="entry name" value="TWO-COMPONENT RESPONSE REGULATOR"/>
    <property type="match status" value="1"/>
</dbReference>
<dbReference type="EMBL" id="QUMS01000001">
    <property type="protein sequence ID" value="REG10877.1"/>
    <property type="molecule type" value="Genomic_DNA"/>
</dbReference>
<dbReference type="PANTHER" id="PTHR43214:SF43">
    <property type="entry name" value="TWO-COMPONENT RESPONSE REGULATOR"/>
    <property type="match status" value="1"/>
</dbReference>
<dbReference type="InterPro" id="IPR039420">
    <property type="entry name" value="WalR-like"/>
</dbReference>
<dbReference type="Gene3D" id="3.40.50.2300">
    <property type="match status" value="1"/>
</dbReference>
<dbReference type="GO" id="GO:0003677">
    <property type="term" value="F:DNA binding"/>
    <property type="evidence" value="ECO:0007669"/>
    <property type="project" value="UniProtKB-KW"/>
</dbReference>
<keyword evidence="1 3" id="KW-0597">Phosphoprotein</keyword>
<dbReference type="OrthoDB" id="9780153at2"/>
<keyword evidence="2" id="KW-0238">DNA-binding</keyword>
<evidence type="ECO:0000313" key="6">
    <source>
        <dbReference type="EMBL" id="REG10877.1"/>
    </source>
</evidence>
<evidence type="ECO:0000256" key="3">
    <source>
        <dbReference type="PROSITE-ProRule" id="PRU00169"/>
    </source>
</evidence>
<feature type="domain" description="Response regulatory" evidence="5">
    <location>
        <begin position="4"/>
        <end position="120"/>
    </location>
</feature>
<feature type="domain" description="HTH luxR-type" evidence="4">
    <location>
        <begin position="146"/>
        <end position="211"/>
    </location>
</feature>
<dbReference type="GO" id="GO:0000160">
    <property type="term" value="P:phosphorelay signal transduction system"/>
    <property type="evidence" value="ECO:0007669"/>
    <property type="project" value="InterPro"/>
</dbReference>
<dbReference type="PROSITE" id="PS50043">
    <property type="entry name" value="HTH_LUXR_2"/>
    <property type="match status" value="1"/>
</dbReference>
<dbReference type="SMART" id="SM00448">
    <property type="entry name" value="REC"/>
    <property type="match status" value="1"/>
</dbReference>